<dbReference type="PANTHER" id="PTHR33619:SF3">
    <property type="entry name" value="POLYSACCHARIDE EXPORT PROTEIN GFCE-RELATED"/>
    <property type="match status" value="1"/>
</dbReference>
<gene>
    <name evidence="4" type="ORF">BHK69_13295</name>
</gene>
<evidence type="ECO:0000313" key="5">
    <source>
        <dbReference type="Proteomes" id="UP000094969"/>
    </source>
</evidence>
<dbReference type="PANTHER" id="PTHR33619">
    <property type="entry name" value="POLYSACCHARIDE EXPORT PROTEIN GFCE-RELATED"/>
    <property type="match status" value="1"/>
</dbReference>
<feature type="domain" description="AprE-like long alpha-helical hairpin" evidence="3">
    <location>
        <begin position="189"/>
        <end position="374"/>
    </location>
</feature>
<evidence type="ECO:0000259" key="3">
    <source>
        <dbReference type="Pfam" id="PF25994"/>
    </source>
</evidence>
<dbReference type="Pfam" id="PF02563">
    <property type="entry name" value="Poly_export"/>
    <property type="match status" value="1"/>
</dbReference>
<dbReference type="InterPro" id="IPR049712">
    <property type="entry name" value="Poly_export"/>
</dbReference>
<proteinExistence type="predicted"/>
<sequence>MEYFVRHLILPNRLLLKCARASGRALALLVAALPLVLATGGDLQVSASEFEYRVAAQDRLKIKVSEWRPNSRELFEWSALSGEFAISASGMLSLPVVGTFSVDGKAPAEIAALISERLKGTAGLVNAPAAAVEIAQYRPIYVVGTVEKPGEYAFRPTMTALQAVAIAGGFQRMELALGRFERETIVAEGEINVQQTQLLAMQVRRDRLLAEARKAEAITFSDDIRRSLNDGAAQAMREESALFASRRKAARSQGDLLQQMRSLLEEELRTLDAKAVTQQRQQDLVRRELNNINGLISKGLAVSPRQLAVEQNLAQSESQALDLMLATARAKQEISRIDRMLSDFENQREIDIGRELRETQLSLKQTDDRIIALRALIHESTALAPRLQNQQEKQLARMRFSVQRRQGGTVNEIAIEETSPILPGDIVRVERASLQSIISSLPPTAAGAQN</sequence>
<evidence type="ECO:0000259" key="2">
    <source>
        <dbReference type="Pfam" id="PF02563"/>
    </source>
</evidence>
<organism evidence="4 5">
    <name type="scientific">Bosea vaviloviae</name>
    <dbReference type="NCBI Taxonomy" id="1526658"/>
    <lineage>
        <taxon>Bacteria</taxon>
        <taxon>Pseudomonadati</taxon>
        <taxon>Pseudomonadota</taxon>
        <taxon>Alphaproteobacteria</taxon>
        <taxon>Hyphomicrobiales</taxon>
        <taxon>Boseaceae</taxon>
        <taxon>Bosea</taxon>
    </lineage>
</organism>
<keyword evidence="1" id="KW-0732">Signal</keyword>
<dbReference type="STRING" id="1526658.BHK69_13295"/>
<dbReference type="InterPro" id="IPR003715">
    <property type="entry name" value="Poly_export_N"/>
</dbReference>
<dbReference type="KEGG" id="bvv:BHK69_13295"/>
<reference evidence="4 5" key="1">
    <citation type="journal article" date="2015" name="Antonie Van Leeuwenhoek">
        <title>Bosea vaviloviae sp. nov., a new species of slow-growing rhizobia isolated from nodules of the relict species Vavilovia formosa (Stev.) Fed.</title>
        <authorList>
            <person name="Safronova V.I."/>
            <person name="Kuznetsova I.G."/>
            <person name="Sazanova A.L."/>
            <person name="Kimeklis A.K."/>
            <person name="Belimov A.A."/>
            <person name="Andronov E.E."/>
            <person name="Pinaev A.G."/>
            <person name="Chizhevskaya E.P."/>
            <person name="Pukhaev A.R."/>
            <person name="Popov K.P."/>
            <person name="Willems A."/>
            <person name="Tikhonovich I.A."/>
        </authorList>
    </citation>
    <scope>NUCLEOTIDE SEQUENCE [LARGE SCALE GENOMIC DNA]</scope>
    <source>
        <strain evidence="4 5">Vaf18</strain>
    </source>
</reference>
<evidence type="ECO:0000256" key="1">
    <source>
        <dbReference type="ARBA" id="ARBA00022729"/>
    </source>
</evidence>
<evidence type="ECO:0000313" key="4">
    <source>
        <dbReference type="EMBL" id="AOO81307.1"/>
    </source>
</evidence>
<dbReference type="Proteomes" id="UP000094969">
    <property type="component" value="Chromosome"/>
</dbReference>
<accession>A0A1D7U1Q4</accession>
<protein>
    <recommendedName>
        <fullName evidence="6">Soluble ligand binding domain-containing protein</fullName>
    </recommendedName>
</protein>
<dbReference type="Pfam" id="PF25994">
    <property type="entry name" value="HH_AprE"/>
    <property type="match status" value="1"/>
</dbReference>
<dbReference type="Gene3D" id="3.10.560.10">
    <property type="entry name" value="Outer membrane lipoprotein wza domain like"/>
    <property type="match status" value="1"/>
</dbReference>
<dbReference type="GO" id="GO:0015159">
    <property type="term" value="F:polysaccharide transmembrane transporter activity"/>
    <property type="evidence" value="ECO:0007669"/>
    <property type="project" value="InterPro"/>
</dbReference>
<dbReference type="Gene3D" id="3.30.1950.10">
    <property type="entry name" value="wza like domain"/>
    <property type="match status" value="1"/>
</dbReference>
<evidence type="ECO:0008006" key="6">
    <source>
        <dbReference type="Google" id="ProtNLM"/>
    </source>
</evidence>
<name>A0A1D7U1Q4_9HYPH</name>
<keyword evidence="5" id="KW-1185">Reference proteome</keyword>
<dbReference type="EMBL" id="CP017147">
    <property type="protein sequence ID" value="AOO81307.1"/>
    <property type="molecule type" value="Genomic_DNA"/>
</dbReference>
<dbReference type="AlphaFoldDB" id="A0A1D7U1Q4"/>
<feature type="domain" description="Polysaccharide export protein N-terminal" evidence="2">
    <location>
        <begin position="48"/>
        <end position="134"/>
    </location>
</feature>
<dbReference type="InterPro" id="IPR058781">
    <property type="entry name" value="HH_AprE-like"/>
</dbReference>